<feature type="transmembrane region" description="Helical" evidence="7">
    <location>
        <begin position="120"/>
        <end position="145"/>
    </location>
</feature>
<evidence type="ECO:0000256" key="3">
    <source>
        <dbReference type="ARBA" id="ARBA00022475"/>
    </source>
</evidence>
<feature type="transmembrane region" description="Helical" evidence="7">
    <location>
        <begin position="26"/>
        <end position="46"/>
    </location>
</feature>
<dbReference type="PANTHER" id="PTHR23501:SF51">
    <property type="entry name" value="MULTIDRUG RESISTANCE PROTEIN B"/>
    <property type="match status" value="1"/>
</dbReference>
<dbReference type="InterPro" id="IPR020846">
    <property type="entry name" value="MFS_dom"/>
</dbReference>
<keyword evidence="6 7" id="KW-0472">Membrane</keyword>
<dbReference type="Gene3D" id="1.20.1250.20">
    <property type="entry name" value="MFS general substrate transporter like domains"/>
    <property type="match status" value="1"/>
</dbReference>
<feature type="transmembrane region" description="Helical" evidence="7">
    <location>
        <begin position="321"/>
        <end position="339"/>
    </location>
</feature>
<evidence type="ECO:0000256" key="1">
    <source>
        <dbReference type="ARBA" id="ARBA00004651"/>
    </source>
</evidence>
<dbReference type="CDD" id="cd17503">
    <property type="entry name" value="MFS_LmrB_MDR_like"/>
    <property type="match status" value="1"/>
</dbReference>
<feature type="transmembrane region" description="Helical" evidence="7">
    <location>
        <begin position="287"/>
        <end position="309"/>
    </location>
</feature>
<dbReference type="GO" id="GO:0005886">
    <property type="term" value="C:plasma membrane"/>
    <property type="evidence" value="ECO:0007669"/>
    <property type="project" value="UniProtKB-SubCell"/>
</dbReference>
<protein>
    <submittedName>
        <fullName evidence="9">DHA2 family multidrug resistance protein</fullName>
    </submittedName>
</protein>
<proteinExistence type="predicted"/>
<evidence type="ECO:0000313" key="10">
    <source>
        <dbReference type="Proteomes" id="UP000535182"/>
    </source>
</evidence>
<dbReference type="RefSeq" id="WP_183973075.1">
    <property type="nucleotide sequence ID" value="NZ_JACHEB010000001.1"/>
</dbReference>
<feature type="transmembrane region" description="Helical" evidence="7">
    <location>
        <begin position="346"/>
        <end position="366"/>
    </location>
</feature>
<feature type="transmembrane region" description="Helical" evidence="7">
    <location>
        <begin position="497"/>
        <end position="520"/>
    </location>
</feature>
<comment type="subcellular location">
    <subcellularLocation>
        <location evidence="1">Cell membrane</location>
        <topology evidence="1">Multi-pass membrane protein</topology>
    </subcellularLocation>
</comment>
<evidence type="ECO:0000313" key="9">
    <source>
        <dbReference type="EMBL" id="MBB5326854.1"/>
    </source>
</evidence>
<dbReference type="GO" id="GO:0022857">
    <property type="term" value="F:transmembrane transporter activity"/>
    <property type="evidence" value="ECO:0007669"/>
    <property type="project" value="InterPro"/>
</dbReference>
<evidence type="ECO:0000256" key="2">
    <source>
        <dbReference type="ARBA" id="ARBA00022448"/>
    </source>
</evidence>
<keyword evidence="5 7" id="KW-1133">Transmembrane helix</keyword>
<evidence type="ECO:0000256" key="4">
    <source>
        <dbReference type="ARBA" id="ARBA00022692"/>
    </source>
</evidence>
<keyword evidence="2" id="KW-0813">Transport</keyword>
<reference evidence="9 10" key="1">
    <citation type="submission" date="2020-08" db="EMBL/GenBank/DDBJ databases">
        <title>Genomic Encyclopedia of Type Strains, Phase IV (KMG-V): Genome sequencing to study the core and pangenomes of soil and plant-associated prokaryotes.</title>
        <authorList>
            <person name="Whitman W."/>
        </authorList>
    </citation>
    <scope>NUCLEOTIDE SEQUENCE [LARGE SCALE GENOMIC DNA]</scope>
    <source>
        <strain evidence="9 10">X5P2</strain>
    </source>
</reference>
<evidence type="ECO:0000256" key="5">
    <source>
        <dbReference type="ARBA" id="ARBA00022989"/>
    </source>
</evidence>
<dbReference type="AlphaFoldDB" id="A0A9X0QAY4"/>
<dbReference type="Proteomes" id="UP000535182">
    <property type="component" value="Unassembled WGS sequence"/>
</dbReference>
<evidence type="ECO:0000256" key="6">
    <source>
        <dbReference type="ARBA" id="ARBA00023136"/>
    </source>
</evidence>
<evidence type="ECO:0000256" key="7">
    <source>
        <dbReference type="SAM" id="Phobius"/>
    </source>
</evidence>
<dbReference type="PROSITE" id="PS50850">
    <property type="entry name" value="MFS"/>
    <property type="match status" value="1"/>
</dbReference>
<feature type="transmembrane region" description="Helical" evidence="7">
    <location>
        <begin position="183"/>
        <end position="203"/>
    </location>
</feature>
<feature type="transmembrane region" description="Helical" evidence="7">
    <location>
        <begin position="249"/>
        <end position="266"/>
    </location>
</feature>
<feature type="transmembrane region" description="Helical" evidence="7">
    <location>
        <begin position="215"/>
        <end position="234"/>
    </location>
</feature>
<organism evidence="9 10">
    <name type="scientific">Tunturiibacter gelidiferens</name>
    <dbReference type="NCBI Taxonomy" id="3069689"/>
    <lineage>
        <taxon>Bacteria</taxon>
        <taxon>Pseudomonadati</taxon>
        <taxon>Acidobacteriota</taxon>
        <taxon>Terriglobia</taxon>
        <taxon>Terriglobales</taxon>
        <taxon>Acidobacteriaceae</taxon>
        <taxon>Tunturiibacter</taxon>
    </lineage>
</organism>
<keyword evidence="4 7" id="KW-0812">Transmembrane</keyword>
<keyword evidence="3" id="KW-1003">Cell membrane</keyword>
<dbReference type="NCBIfam" id="TIGR00711">
    <property type="entry name" value="efflux_EmrB"/>
    <property type="match status" value="1"/>
</dbReference>
<dbReference type="InterPro" id="IPR011701">
    <property type="entry name" value="MFS"/>
</dbReference>
<comment type="caution">
    <text evidence="9">The sequence shown here is derived from an EMBL/GenBank/DDBJ whole genome shotgun (WGS) entry which is preliminary data.</text>
</comment>
<dbReference type="EMBL" id="JACHEB010000001">
    <property type="protein sequence ID" value="MBB5326854.1"/>
    <property type="molecule type" value="Genomic_DNA"/>
</dbReference>
<keyword evidence="10" id="KW-1185">Reference proteome</keyword>
<accession>A0A9X0QAY4</accession>
<dbReference type="InterPro" id="IPR036259">
    <property type="entry name" value="MFS_trans_sf"/>
</dbReference>
<dbReference type="InterPro" id="IPR004638">
    <property type="entry name" value="EmrB-like"/>
</dbReference>
<name>A0A9X0QAY4_9BACT</name>
<dbReference type="PANTHER" id="PTHR23501">
    <property type="entry name" value="MAJOR FACILITATOR SUPERFAMILY"/>
    <property type="match status" value="1"/>
</dbReference>
<feature type="transmembrane region" description="Helical" evidence="7">
    <location>
        <begin position="152"/>
        <end position="171"/>
    </location>
</feature>
<feature type="transmembrane region" description="Helical" evidence="7">
    <location>
        <begin position="95"/>
        <end position="114"/>
    </location>
</feature>
<gene>
    <name evidence="9" type="ORF">HDF14_000448</name>
</gene>
<evidence type="ECO:0000259" key="8">
    <source>
        <dbReference type="PROSITE" id="PS50850"/>
    </source>
</evidence>
<feature type="domain" description="Major facilitator superfamily (MFS) profile" evidence="8">
    <location>
        <begin position="29"/>
        <end position="525"/>
    </location>
</feature>
<dbReference type="SUPFAM" id="SSF103473">
    <property type="entry name" value="MFS general substrate transporter"/>
    <property type="match status" value="1"/>
</dbReference>
<dbReference type="Pfam" id="PF07690">
    <property type="entry name" value="MFS_1"/>
    <property type="match status" value="1"/>
</dbReference>
<sequence>MATTTTNPARVENLTPGAQDHVSLKTWISVLGVLLGCFMAVLDIIITNSSLRDIAGTLAASSDEISWVPTSYLVAEIVTIPLTSWLSAAFSLKKYLLVNSVLFVFFSVCCGQAHSLELMILFRVLQGFTGGVLIPLSFNVILTYLPPAKQPIGMAMFSVTAVFAPAIGPLIGGWLTDNYGWPFVFYINIIPGALLIAAVWFTMENQPMNLSLLKKGDWWGILTMAIGLAAFEIVLEDGNRKDWFGDPEIVKLAWTAAIFIPAFIIIELRKKDPLLDLRLFARRNFGFGSFVNLILGVGLYGVVFILPLYLGQIHGYDALQIGEVIIWLGLPQLLVIPLVPKLMKHFDARIIIGVGILFFGGSSFFTSHLDSDFGGLQFHIPLIFRALGQPLIMVPLSSVSTAGMAKGRESGSASALFNMMRNIGGSIGIAGLSTLLSVRERFHSARIGESVTIYSSAVQERLQQSATYFMSQGSDPSSAHMRAIGAVGGAVRRQAFLLAYSDCFLTLGCVLLSSLFALFFMKRARLSGAVGGH</sequence>